<evidence type="ECO:0000256" key="3">
    <source>
        <dbReference type="ARBA" id="ARBA00022679"/>
    </source>
</evidence>
<organism evidence="9 10">
    <name type="scientific">Arachnia propionica</name>
    <dbReference type="NCBI Taxonomy" id="1750"/>
    <lineage>
        <taxon>Bacteria</taxon>
        <taxon>Bacillati</taxon>
        <taxon>Actinomycetota</taxon>
        <taxon>Actinomycetes</taxon>
        <taxon>Propionibacteriales</taxon>
        <taxon>Propionibacteriaceae</taxon>
        <taxon>Arachnia</taxon>
    </lineage>
</organism>
<protein>
    <submittedName>
        <fullName evidence="9">DUF2029 domain-containing protein</fullName>
    </submittedName>
</protein>
<evidence type="ECO:0000256" key="6">
    <source>
        <dbReference type="ARBA" id="ARBA00023136"/>
    </source>
</evidence>
<feature type="transmembrane region" description="Helical" evidence="8">
    <location>
        <begin position="21"/>
        <end position="42"/>
    </location>
</feature>
<keyword evidence="2" id="KW-0328">Glycosyltransferase</keyword>
<evidence type="ECO:0000313" key="10">
    <source>
        <dbReference type="Proteomes" id="UP000280819"/>
    </source>
</evidence>
<feature type="transmembrane region" description="Helical" evidence="8">
    <location>
        <begin position="373"/>
        <end position="391"/>
    </location>
</feature>
<feature type="transmembrane region" description="Helical" evidence="8">
    <location>
        <begin position="185"/>
        <end position="206"/>
    </location>
</feature>
<evidence type="ECO:0000256" key="4">
    <source>
        <dbReference type="ARBA" id="ARBA00022692"/>
    </source>
</evidence>
<feature type="transmembrane region" description="Helical" evidence="8">
    <location>
        <begin position="218"/>
        <end position="240"/>
    </location>
</feature>
<keyword evidence="3" id="KW-0808">Transferase</keyword>
<keyword evidence="4 8" id="KW-0812">Transmembrane</keyword>
<evidence type="ECO:0000256" key="7">
    <source>
        <dbReference type="ARBA" id="ARBA00043987"/>
    </source>
</evidence>
<dbReference type="InterPro" id="IPR049829">
    <property type="entry name" value="MptA/B-like"/>
</dbReference>
<comment type="caution">
    <text evidence="9">The sequence shown here is derived from an EMBL/GenBank/DDBJ whole genome shotgun (WGS) entry which is preliminary data.</text>
</comment>
<dbReference type="RefSeq" id="WP_124843394.1">
    <property type="nucleotide sequence ID" value="NZ_RQZG01000004.1"/>
</dbReference>
<accession>A0A3P1T940</accession>
<dbReference type="Pfam" id="PF26314">
    <property type="entry name" value="MptA_B_family"/>
    <property type="match status" value="1"/>
</dbReference>
<evidence type="ECO:0000256" key="8">
    <source>
        <dbReference type="SAM" id="Phobius"/>
    </source>
</evidence>
<feature type="transmembrane region" description="Helical" evidence="8">
    <location>
        <begin position="437"/>
        <end position="458"/>
    </location>
</feature>
<keyword evidence="5 8" id="KW-1133">Transmembrane helix</keyword>
<feature type="transmembrane region" description="Helical" evidence="8">
    <location>
        <begin position="308"/>
        <end position="331"/>
    </location>
</feature>
<evidence type="ECO:0000256" key="5">
    <source>
        <dbReference type="ARBA" id="ARBA00022989"/>
    </source>
</evidence>
<reference evidence="9 10" key="1">
    <citation type="submission" date="2018-11" db="EMBL/GenBank/DDBJ databases">
        <title>Genomes From Bacteria Associated with the Canine Oral Cavity: a Test Case for Automated Genome-Based Taxonomic Assignment.</title>
        <authorList>
            <person name="Coil D.A."/>
            <person name="Jospin G."/>
            <person name="Darling A.E."/>
            <person name="Wallis C."/>
            <person name="Davis I.J."/>
            <person name="Harris S."/>
            <person name="Eisen J.A."/>
            <person name="Holcombe L.J."/>
            <person name="O'Flynn C."/>
        </authorList>
    </citation>
    <scope>NUCLEOTIDE SEQUENCE [LARGE SCALE GENOMIC DNA]</scope>
    <source>
        <strain evidence="9 10">OH887_COT-365</strain>
    </source>
</reference>
<dbReference type="GO" id="GO:0016757">
    <property type="term" value="F:glycosyltransferase activity"/>
    <property type="evidence" value="ECO:0007669"/>
    <property type="project" value="UniProtKB-KW"/>
</dbReference>
<feature type="transmembrane region" description="Helical" evidence="8">
    <location>
        <begin position="260"/>
        <end position="288"/>
    </location>
</feature>
<proteinExistence type="inferred from homology"/>
<evidence type="ECO:0000313" key="9">
    <source>
        <dbReference type="EMBL" id="RRD05962.1"/>
    </source>
</evidence>
<name>A0A3P1T940_9ACTN</name>
<dbReference type="GO" id="GO:0016020">
    <property type="term" value="C:membrane"/>
    <property type="evidence" value="ECO:0007669"/>
    <property type="project" value="UniProtKB-SubCell"/>
</dbReference>
<comment type="subcellular location">
    <subcellularLocation>
        <location evidence="1">Membrane</location>
        <topology evidence="1">Multi-pass membrane protein</topology>
    </subcellularLocation>
</comment>
<feature type="transmembrane region" description="Helical" evidence="8">
    <location>
        <begin position="62"/>
        <end position="81"/>
    </location>
</feature>
<sequence>MTLAEATASARQALRVAFQQRAVRFGLLGSVLLVLGSLSPAYLPQVSPLTRFMTSLGLDGPISKWTGTVFTMVGLALLLEFWLRIRPARREAQGLPQLRHWAVLVIVGAPMLIAPPIFSHDAYSYAAQGWLLESHLNPYLVGPGTLPGQFADQVAWVWRSTPAPYGPLAIKMSQGLILVAGLDPYWSVVIMRLPALIGVALIGWCTPRIARRFGINPAAASWFVLTNPILVIDFIGGAHNDSLMTGLMVLGIWVTLKYRVWWWGAAIIGVAAAIKQPAFLVAVALPFLIVPWTSWRIRAVAVAAGRSLLSLAVAVAVFVALSLATGLGFGWTNAVNVPGMVDTVSPFTVLGHLIQYPVDALGLDPAGRTVIRTLRSLGLVVAAIGIVWIAVRHLGRRPLHFVSWSFLLFAFCAPAIHSWYVLWGGVLFPVTRPSTRVLRVAIVVTGVLLGYAAMNFALRNDAWMLALLLMWTLWESVRAHELSQNWEDEAPQESLVRS</sequence>
<comment type="similarity">
    <text evidence="7">Belongs to the MptA/B family.</text>
</comment>
<dbReference type="EMBL" id="RQZG01000004">
    <property type="protein sequence ID" value="RRD05962.1"/>
    <property type="molecule type" value="Genomic_DNA"/>
</dbReference>
<evidence type="ECO:0000256" key="1">
    <source>
        <dbReference type="ARBA" id="ARBA00004141"/>
    </source>
</evidence>
<dbReference type="Proteomes" id="UP000280819">
    <property type="component" value="Unassembled WGS sequence"/>
</dbReference>
<gene>
    <name evidence="9" type="ORF">EII34_04550</name>
</gene>
<dbReference type="OrthoDB" id="5242303at2"/>
<feature type="transmembrane region" description="Helical" evidence="8">
    <location>
        <begin position="398"/>
        <end position="417"/>
    </location>
</feature>
<feature type="transmembrane region" description="Helical" evidence="8">
    <location>
        <begin position="101"/>
        <end position="118"/>
    </location>
</feature>
<evidence type="ECO:0000256" key="2">
    <source>
        <dbReference type="ARBA" id="ARBA00022676"/>
    </source>
</evidence>
<dbReference type="AlphaFoldDB" id="A0A3P1T940"/>
<dbReference type="NCBIfam" id="NF038066">
    <property type="entry name" value="MptB"/>
    <property type="match status" value="1"/>
</dbReference>
<keyword evidence="6 8" id="KW-0472">Membrane</keyword>